<evidence type="ECO:0000313" key="3">
    <source>
        <dbReference type="Proteomes" id="UP001291623"/>
    </source>
</evidence>
<gene>
    <name evidence="2" type="ORF">RND71_009476</name>
</gene>
<protein>
    <recommendedName>
        <fullName evidence="1">Putative plant transposon protein domain-containing protein</fullName>
    </recommendedName>
</protein>
<evidence type="ECO:0000313" key="2">
    <source>
        <dbReference type="EMBL" id="KAK4370001.1"/>
    </source>
</evidence>
<sequence length="247" mass="28593">MGKKKQYLGGSHVRKVMVQMYYERINAIYFGNNGISHREYEEKICFDNIKSQRVYVAEIHPHTPIQKASLNIETKFWLTFISSRFWPSQNETLVGLHNEVLLGCIMTRVHLNVGRIIYYHNTNRAWQTTRSLPFPCMITGLCRNENVPIFCGWTEIRYPQVVKPPSVANFWFVVCILGAVNSKVTNFIKTIPDMIKAVVAEANKDLRERVYGLEKMMEKVEVGGFEDLASVKLYLSQLQTEFCTCHT</sequence>
<dbReference type="AlphaFoldDB" id="A0AAE1VMY4"/>
<organism evidence="2 3">
    <name type="scientific">Anisodus tanguticus</name>
    <dbReference type="NCBI Taxonomy" id="243964"/>
    <lineage>
        <taxon>Eukaryota</taxon>
        <taxon>Viridiplantae</taxon>
        <taxon>Streptophyta</taxon>
        <taxon>Embryophyta</taxon>
        <taxon>Tracheophyta</taxon>
        <taxon>Spermatophyta</taxon>
        <taxon>Magnoliopsida</taxon>
        <taxon>eudicotyledons</taxon>
        <taxon>Gunneridae</taxon>
        <taxon>Pentapetalae</taxon>
        <taxon>asterids</taxon>
        <taxon>lamiids</taxon>
        <taxon>Solanales</taxon>
        <taxon>Solanaceae</taxon>
        <taxon>Solanoideae</taxon>
        <taxon>Hyoscyameae</taxon>
        <taxon>Anisodus</taxon>
    </lineage>
</organism>
<dbReference type="Proteomes" id="UP001291623">
    <property type="component" value="Unassembled WGS sequence"/>
</dbReference>
<comment type="caution">
    <text evidence="2">The sequence shown here is derived from an EMBL/GenBank/DDBJ whole genome shotgun (WGS) entry which is preliminary data.</text>
</comment>
<dbReference type="InterPro" id="IPR046796">
    <property type="entry name" value="Transposase_32_dom"/>
</dbReference>
<reference evidence="2" key="1">
    <citation type="submission" date="2023-12" db="EMBL/GenBank/DDBJ databases">
        <title>Genome assembly of Anisodus tanguticus.</title>
        <authorList>
            <person name="Wang Y.-J."/>
        </authorList>
    </citation>
    <scope>NUCLEOTIDE SEQUENCE</scope>
    <source>
        <strain evidence="2">KB-2021</strain>
        <tissue evidence="2">Leaf</tissue>
    </source>
</reference>
<keyword evidence="3" id="KW-1185">Reference proteome</keyword>
<accession>A0AAE1VMY4</accession>
<proteinExistence type="predicted"/>
<evidence type="ECO:0000259" key="1">
    <source>
        <dbReference type="Pfam" id="PF20167"/>
    </source>
</evidence>
<dbReference type="Pfam" id="PF20167">
    <property type="entry name" value="Transposase_32"/>
    <property type="match status" value="1"/>
</dbReference>
<dbReference type="EMBL" id="JAVYJV010000005">
    <property type="protein sequence ID" value="KAK4370001.1"/>
    <property type="molecule type" value="Genomic_DNA"/>
</dbReference>
<name>A0AAE1VMY4_9SOLA</name>
<feature type="domain" description="Putative plant transposon protein" evidence="1">
    <location>
        <begin position="10"/>
        <end position="148"/>
    </location>
</feature>